<organism evidence="19 20">
    <name type="scientific">Cellulosilyticum lentocellum (strain ATCC 49066 / DSM 5427 / NCIMB 11756 / RHM5)</name>
    <name type="common">Clostridium lentocellum</name>
    <dbReference type="NCBI Taxonomy" id="642492"/>
    <lineage>
        <taxon>Bacteria</taxon>
        <taxon>Bacillati</taxon>
        <taxon>Bacillota</taxon>
        <taxon>Clostridia</taxon>
        <taxon>Lachnospirales</taxon>
        <taxon>Cellulosilyticaceae</taxon>
        <taxon>Cellulosilyticum</taxon>
    </lineage>
</organism>
<evidence type="ECO:0000256" key="12">
    <source>
        <dbReference type="ARBA" id="ARBA00022801"/>
    </source>
</evidence>
<protein>
    <recommendedName>
        <fullName evidence="7 14">Ribonuclease HII</fullName>
        <shortName evidence="14">RNase HII</shortName>
        <ecNumber evidence="6 14">3.1.26.4</ecNumber>
    </recommendedName>
</protein>
<evidence type="ECO:0000256" key="1">
    <source>
        <dbReference type="ARBA" id="ARBA00000077"/>
    </source>
</evidence>
<evidence type="ECO:0000256" key="17">
    <source>
        <dbReference type="SAM" id="Coils"/>
    </source>
</evidence>
<evidence type="ECO:0000256" key="9">
    <source>
        <dbReference type="ARBA" id="ARBA00022722"/>
    </source>
</evidence>
<dbReference type="NCBIfam" id="NF000595">
    <property type="entry name" value="PRK00015.1-3"/>
    <property type="match status" value="1"/>
</dbReference>
<dbReference type="eggNOG" id="COG0164">
    <property type="taxonomic scope" value="Bacteria"/>
</dbReference>
<dbReference type="GO" id="GO:0004523">
    <property type="term" value="F:RNA-DNA hybrid ribonuclease activity"/>
    <property type="evidence" value="ECO:0007669"/>
    <property type="project" value="UniProtKB-UniRule"/>
</dbReference>
<keyword evidence="13 14" id="KW-0464">Manganese</keyword>
<dbReference type="KEGG" id="cle:Clole_2296"/>
<evidence type="ECO:0000256" key="7">
    <source>
        <dbReference type="ARBA" id="ARBA00019179"/>
    </source>
</evidence>
<feature type="binding site" evidence="14 15">
    <location>
        <position position="167"/>
    </location>
    <ligand>
        <name>a divalent metal cation</name>
        <dbReference type="ChEBI" id="CHEBI:60240"/>
    </ligand>
</feature>
<accession>F2JS67</accession>
<evidence type="ECO:0000256" key="6">
    <source>
        <dbReference type="ARBA" id="ARBA00012180"/>
    </source>
</evidence>
<keyword evidence="20" id="KW-1185">Reference proteome</keyword>
<keyword evidence="10 14" id="KW-0479">Metal-binding</keyword>
<evidence type="ECO:0000256" key="10">
    <source>
        <dbReference type="ARBA" id="ARBA00022723"/>
    </source>
</evidence>
<evidence type="ECO:0000256" key="16">
    <source>
        <dbReference type="RuleBase" id="RU003515"/>
    </source>
</evidence>
<dbReference type="PANTHER" id="PTHR10954:SF18">
    <property type="entry name" value="RIBONUCLEASE HII"/>
    <property type="match status" value="1"/>
</dbReference>
<dbReference type="InterPro" id="IPR001352">
    <property type="entry name" value="RNase_HII/HIII"/>
</dbReference>
<comment type="cofactor">
    <cofactor evidence="2">
        <name>Mg(2+)</name>
        <dbReference type="ChEBI" id="CHEBI:18420"/>
    </cofactor>
</comment>
<name>F2JS67_CELLD</name>
<dbReference type="GO" id="GO:0030145">
    <property type="term" value="F:manganese ion binding"/>
    <property type="evidence" value="ECO:0007669"/>
    <property type="project" value="UniProtKB-UniRule"/>
</dbReference>
<dbReference type="FunFam" id="3.30.420.10:FF:000006">
    <property type="entry name" value="Ribonuclease HII"/>
    <property type="match status" value="1"/>
</dbReference>
<evidence type="ECO:0000256" key="2">
    <source>
        <dbReference type="ARBA" id="ARBA00001946"/>
    </source>
</evidence>
<dbReference type="STRING" id="642492.Clole_2296"/>
<feature type="binding site" evidence="14 15">
    <location>
        <position position="75"/>
    </location>
    <ligand>
        <name>a divalent metal cation</name>
        <dbReference type="ChEBI" id="CHEBI:60240"/>
    </ligand>
</feature>
<comment type="function">
    <text evidence="3 14 16">Endonuclease that specifically degrades the RNA of RNA-DNA hybrids.</text>
</comment>
<comment type="cofactor">
    <cofactor evidence="14 15">
        <name>Mn(2+)</name>
        <dbReference type="ChEBI" id="CHEBI:29035"/>
    </cofactor>
    <cofactor evidence="14 15">
        <name>Mg(2+)</name>
        <dbReference type="ChEBI" id="CHEBI:18420"/>
    </cofactor>
    <text evidence="14 15">Manganese or magnesium. Binds 1 divalent metal ion per monomer in the absence of substrate. May bind a second metal ion after substrate binding.</text>
</comment>
<proteinExistence type="inferred from homology"/>
<dbReference type="Pfam" id="PF01351">
    <property type="entry name" value="RNase_HII"/>
    <property type="match status" value="1"/>
</dbReference>
<dbReference type="PANTHER" id="PTHR10954">
    <property type="entry name" value="RIBONUCLEASE H2 SUBUNIT A"/>
    <property type="match status" value="1"/>
</dbReference>
<dbReference type="GO" id="GO:0006298">
    <property type="term" value="P:mismatch repair"/>
    <property type="evidence" value="ECO:0007669"/>
    <property type="project" value="TreeGrafter"/>
</dbReference>
<dbReference type="InterPro" id="IPR012337">
    <property type="entry name" value="RNaseH-like_sf"/>
</dbReference>
<dbReference type="HAMAP" id="MF_00052_B">
    <property type="entry name" value="RNase_HII_B"/>
    <property type="match status" value="1"/>
</dbReference>
<reference evidence="19 20" key="1">
    <citation type="journal article" date="2011" name="J. Bacteriol.">
        <title>Complete genome sequence of the cellulose-degrading bacterium Cellulosilyticum lentocellum.</title>
        <authorList>
            <consortium name="US DOE Joint Genome Institute"/>
            <person name="Miller D.A."/>
            <person name="Suen G."/>
            <person name="Bruce D."/>
            <person name="Copeland A."/>
            <person name="Cheng J.F."/>
            <person name="Detter C."/>
            <person name="Goodwin L.A."/>
            <person name="Han C.S."/>
            <person name="Hauser L.J."/>
            <person name="Land M.L."/>
            <person name="Lapidus A."/>
            <person name="Lucas S."/>
            <person name="Meincke L."/>
            <person name="Pitluck S."/>
            <person name="Tapia R."/>
            <person name="Teshima H."/>
            <person name="Woyke T."/>
            <person name="Fox B.G."/>
            <person name="Angert E.R."/>
            <person name="Currie C.R."/>
        </authorList>
    </citation>
    <scope>NUCLEOTIDE SEQUENCE [LARGE SCALE GENOMIC DNA]</scope>
    <source>
        <strain evidence="20">ATCC 49066 / DSM 5427 / NCIMB 11756 / RHM5</strain>
    </source>
</reference>
<dbReference type="GO" id="GO:0043137">
    <property type="term" value="P:DNA replication, removal of RNA primer"/>
    <property type="evidence" value="ECO:0007669"/>
    <property type="project" value="TreeGrafter"/>
</dbReference>
<evidence type="ECO:0000256" key="15">
    <source>
        <dbReference type="PROSITE-ProRule" id="PRU01319"/>
    </source>
</evidence>
<dbReference type="NCBIfam" id="NF000594">
    <property type="entry name" value="PRK00015.1-1"/>
    <property type="match status" value="1"/>
</dbReference>
<dbReference type="SUPFAM" id="SSF53098">
    <property type="entry name" value="Ribonuclease H-like"/>
    <property type="match status" value="1"/>
</dbReference>
<sequence>MNIKELDQLLNNLSIEALKEELKAYEIDTRSGVIKLIDKYKRKIQTYENELALWQLKCEFDSIFHDNQYILVGIDEVGRGPLAGPVVAAAVILPYDTNLVGLKDSKKLTEPKREKLYDQIQSNALGIGIGIVDADRIDEINILQATFEAMRHALSELKIDYDRVLVDGDKVIPKIQIRQEAIIGGDDKSASIAAASVIAKVTRDRMMKAYANTYDKYDWENNKGYGSQKHYEAIRNYGITPLHRKSFLKNEGIF</sequence>
<dbReference type="InterPro" id="IPR022898">
    <property type="entry name" value="RNase_HII"/>
</dbReference>
<evidence type="ECO:0000256" key="14">
    <source>
        <dbReference type="HAMAP-Rule" id="MF_00052"/>
    </source>
</evidence>
<dbReference type="EC" id="3.1.26.4" evidence="6 14"/>
<dbReference type="InterPro" id="IPR036397">
    <property type="entry name" value="RNaseH_sf"/>
</dbReference>
<gene>
    <name evidence="14" type="primary">rnhB</name>
    <name evidence="19" type="ordered locus">Clole_2296</name>
</gene>
<evidence type="ECO:0000313" key="20">
    <source>
        <dbReference type="Proteomes" id="UP000008467"/>
    </source>
</evidence>
<evidence type="ECO:0000256" key="13">
    <source>
        <dbReference type="ARBA" id="ARBA00023211"/>
    </source>
</evidence>
<dbReference type="GO" id="GO:0005737">
    <property type="term" value="C:cytoplasm"/>
    <property type="evidence" value="ECO:0007669"/>
    <property type="project" value="UniProtKB-SubCell"/>
</dbReference>
<dbReference type="GO" id="GO:0032299">
    <property type="term" value="C:ribonuclease H2 complex"/>
    <property type="evidence" value="ECO:0007669"/>
    <property type="project" value="TreeGrafter"/>
</dbReference>
<dbReference type="Proteomes" id="UP000008467">
    <property type="component" value="Chromosome"/>
</dbReference>
<keyword evidence="8 14" id="KW-0963">Cytoplasm</keyword>
<feature type="coiled-coil region" evidence="17">
    <location>
        <begin position="3"/>
        <end position="57"/>
    </location>
</feature>
<evidence type="ECO:0000256" key="4">
    <source>
        <dbReference type="ARBA" id="ARBA00004496"/>
    </source>
</evidence>
<evidence type="ECO:0000256" key="11">
    <source>
        <dbReference type="ARBA" id="ARBA00022759"/>
    </source>
</evidence>
<comment type="similarity">
    <text evidence="5 14 16">Belongs to the RNase HII family.</text>
</comment>
<feature type="domain" description="RNase H type-2" evidence="18">
    <location>
        <begin position="69"/>
        <end position="254"/>
    </location>
</feature>
<dbReference type="EMBL" id="CP002582">
    <property type="protein sequence ID" value="ADZ84004.1"/>
    <property type="molecule type" value="Genomic_DNA"/>
</dbReference>
<comment type="subcellular location">
    <subcellularLocation>
        <location evidence="4 14">Cytoplasm</location>
    </subcellularLocation>
</comment>
<comment type="catalytic activity">
    <reaction evidence="1 14 15 16">
        <text>Endonucleolytic cleavage to 5'-phosphomonoester.</text>
        <dbReference type="EC" id="3.1.26.4"/>
    </reaction>
</comment>
<evidence type="ECO:0000256" key="5">
    <source>
        <dbReference type="ARBA" id="ARBA00007383"/>
    </source>
</evidence>
<dbReference type="PROSITE" id="PS51975">
    <property type="entry name" value="RNASE_H_2"/>
    <property type="match status" value="1"/>
</dbReference>
<dbReference type="CDD" id="cd07182">
    <property type="entry name" value="RNase_HII_bacteria_HII_like"/>
    <property type="match status" value="1"/>
</dbReference>
<dbReference type="Gene3D" id="3.30.420.10">
    <property type="entry name" value="Ribonuclease H-like superfamily/Ribonuclease H"/>
    <property type="match status" value="1"/>
</dbReference>
<dbReference type="HOGENOM" id="CLU_036532_2_1_9"/>
<evidence type="ECO:0000259" key="18">
    <source>
        <dbReference type="PROSITE" id="PS51975"/>
    </source>
</evidence>
<evidence type="ECO:0000313" key="19">
    <source>
        <dbReference type="EMBL" id="ADZ84004.1"/>
    </source>
</evidence>
<keyword evidence="17" id="KW-0175">Coiled coil</keyword>
<evidence type="ECO:0000256" key="3">
    <source>
        <dbReference type="ARBA" id="ARBA00004065"/>
    </source>
</evidence>
<keyword evidence="9 14" id="KW-0540">Nuclease</keyword>
<dbReference type="AlphaFoldDB" id="F2JS67"/>
<evidence type="ECO:0000256" key="8">
    <source>
        <dbReference type="ARBA" id="ARBA00022490"/>
    </source>
</evidence>
<feature type="binding site" evidence="14 15">
    <location>
        <position position="76"/>
    </location>
    <ligand>
        <name>a divalent metal cation</name>
        <dbReference type="ChEBI" id="CHEBI:60240"/>
    </ligand>
</feature>
<keyword evidence="11 14" id="KW-0255">Endonuclease</keyword>
<dbReference type="GO" id="GO:0003723">
    <property type="term" value="F:RNA binding"/>
    <property type="evidence" value="ECO:0007669"/>
    <property type="project" value="UniProtKB-UniRule"/>
</dbReference>
<dbReference type="InterPro" id="IPR024567">
    <property type="entry name" value="RNase_HII/HIII_dom"/>
</dbReference>
<keyword evidence="12 14" id="KW-0378">Hydrolase</keyword>